<dbReference type="EMBL" id="CP024785">
    <property type="protein sequence ID" value="AUB37821.1"/>
    <property type="molecule type" value="Genomic_DNA"/>
</dbReference>
<keyword evidence="2" id="KW-0808">Transferase</keyword>
<sequence length="340" mass="39174">MINHINNSKYCDPISPVSEGTTRPLWSVIIPTFNCASYLRETLASVLAQDPGPEVMQIEVVDDHSTKDDPEAVVRQLAGDRVSFYRQAENVGHVKNFTTCLQRSRGKLIHLLHGDDCVREGFYLKMQQAFDTQPEIGAAFCRHIFMDETGHWRHFSDILQPQSGVIDNWLEKIIVKQYIQTPSIVVRRQVYEKLGSFDRRFRFYYEDWEMWVRIAAQYPVWYEVEPLAIYRLHSVSNTGQTVRTGKNMQEVHCGLEIVQSYLPAYLPQSTVDRLIYANKKHSAICALRTAQNMLMIGDIPAAIAQIKEAFKCSISPKVMAYFIYFATQAVLKRSLSFYRS</sequence>
<dbReference type="RefSeq" id="WP_208766737.1">
    <property type="nucleotide sequence ID" value="NZ_CAWNNC010000001.1"/>
</dbReference>
<dbReference type="PANTHER" id="PTHR43685:SF11">
    <property type="entry name" value="GLYCOSYLTRANSFERASE TAGX-RELATED"/>
    <property type="match status" value="1"/>
</dbReference>
<dbReference type="InterPro" id="IPR001173">
    <property type="entry name" value="Glyco_trans_2-like"/>
</dbReference>
<evidence type="ECO:0000313" key="2">
    <source>
        <dbReference type="EMBL" id="AUB37821.1"/>
    </source>
</evidence>
<dbReference type="Proteomes" id="UP000232003">
    <property type="component" value="Chromosome"/>
</dbReference>
<evidence type="ECO:0000313" key="3">
    <source>
        <dbReference type="Proteomes" id="UP000232003"/>
    </source>
</evidence>
<dbReference type="Gene3D" id="3.90.550.10">
    <property type="entry name" value="Spore Coat Polysaccharide Biosynthesis Protein SpsA, Chain A"/>
    <property type="match status" value="1"/>
</dbReference>
<gene>
    <name evidence="2" type="ORF">COO91_03773</name>
</gene>
<reference evidence="2 3" key="1">
    <citation type="submission" date="2017-11" db="EMBL/GenBank/DDBJ databases">
        <title>Complete genome of a free-living desiccation-tolerant cyanobacterium and its photosynthetic adaptation to extreme terrestrial habitat.</title>
        <authorList>
            <person name="Shang J."/>
        </authorList>
    </citation>
    <scope>NUCLEOTIDE SEQUENCE [LARGE SCALE GENOMIC DNA]</scope>
    <source>
        <strain evidence="2 3">CCNUN1</strain>
    </source>
</reference>
<organism evidence="2 3">
    <name type="scientific">Nostoc flagelliforme CCNUN1</name>
    <dbReference type="NCBI Taxonomy" id="2038116"/>
    <lineage>
        <taxon>Bacteria</taxon>
        <taxon>Bacillati</taxon>
        <taxon>Cyanobacteriota</taxon>
        <taxon>Cyanophyceae</taxon>
        <taxon>Nostocales</taxon>
        <taxon>Nostocaceae</taxon>
        <taxon>Nostoc</taxon>
    </lineage>
</organism>
<evidence type="ECO:0000259" key="1">
    <source>
        <dbReference type="Pfam" id="PF00535"/>
    </source>
</evidence>
<dbReference type="PANTHER" id="PTHR43685">
    <property type="entry name" value="GLYCOSYLTRANSFERASE"/>
    <property type="match status" value="1"/>
</dbReference>
<proteinExistence type="predicted"/>
<keyword evidence="3" id="KW-1185">Reference proteome</keyword>
<dbReference type="InterPro" id="IPR050834">
    <property type="entry name" value="Glycosyltransf_2"/>
</dbReference>
<dbReference type="Pfam" id="PF00535">
    <property type="entry name" value="Glycos_transf_2"/>
    <property type="match status" value="1"/>
</dbReference>
<accession>A0A2K8SQX7</accession>
<name>A0A2K8SQX7_9NOSO</name>
<dbReference type="SUPFAM" id="SSF53448">
    <property type="entry name" value="Nucleotide-diphospho-sugar transferases"/>
    <property type="match status" value="1"/>
</dbReference>
<dbReference type="InterPro" id="IPR029044">
    <property type="entry name" value="Nucleotide-diphossugar_trans"/>
</dbReference>
<protein>
    <submittedName>
        <fullName evidence="2">Glycosyltransferase, catalytic subunit of cellulose synthase and poly-beta-1,6-N-acetylglucosamine synthase</fullName>
    </submittedName>
</protein>
<dbReference type="KEGG" id="nfl:COO91_03773"/>
<dbReference type="AlphaFoldDB" id="A0A2K8SQX7"/>
<feature type="domain" description="Glycosyltransferase 2-like" evidence="1">
    <location>
        <begin position="27"/>
        <end position="194"/>
    </location>
</feature>
<dbReference type="GO" id="GO:0016740">
    <property type="term" value="F:transferase activity"/>
    <property type="evidence" value="ECO:0007669"/>
    <property type="project" value="UniProtKB-KW"/>
</dbReference>